<evidence type="ECO:0000313" key="2">
    <source>
        <dbReference type="EMBL" id="ETJ29148.1"/>
    </source>
</evidence>
<feature type="domain" description="Smr" evidence="1">
    <location>
        <begin position="1"/>
        <end position="53"/>
    </location>
</feature>
<name>W1XFN8_9ZZZZ</name>
<dbReference type="Gene3D" id="3.30.1370.110">
    <property type="match status" value="1"/>
</dbReference>
<dbReference type="PROSITE" id="PS50828">
    <property type="entry name" value="SMR"/>
    <property type="match status" value="1"/>
</dbReference>
<accession>W1XFN8</accession>
<protein>
    <submittedName>
        <fullName evidence="2">MutS2 protein</fullName>
    </submittedName>
</protein>
<dbReference type="EMBL" id="AZMM01016310">
    <property type="protein sequence ID" value="ETJ29148.1"/>
    <property type="molecule type" value="Genomic_DNA"/>
</dbReference>
<dbReference type="Pfam" id="PF01713">
    <property type="entry name" value="Smr"/>
    <property type="match status" value="1"/>
</dbReference>
<reference evidence="2" key="1">
    <citation type="submission" date="2013-12" db="EMBL/GenBank/DDBJ databases">
        <title>A Varibaculum cambriense genome reconstructed from a premature infant gut community with otherwise low bacterial novelty that shifts toward anaerobic metabolism during the third week of life.</title>
        <authorList>
            <person name="Brown C.T."/>
            <person name="Sharon I."/>
            <person name="Thomas B.C."/>
            <person name="Castelle C.J."/>
            <person name="Morowitz M.J."/>
            <person name="Banfield J.F."/>
        </authorList>
    </citation>
    <scope>NUCLEOTIDE SEQUENCE</scope>
</reference>
<sequence>RANLGEVTIVHGKGTGVLRNAITAMLKRHPHVKSFRLGVYGEGGDGVTVVELKA</sequence>
<comment type="caution">
    <text evidence="2">The sequence shown here is derived from an EMBL/GenBank/DDBJ whole genome shotgun (WGS) entry which is preliminary data.</text>
</comment>
<dbReference type="InterPro" id="IPR002625">
    <property type="entry name" value="Smr_dom"/>
</dbReference>
<dbReference type="SUPFAM" id="SSF160443">
    <property type="entry name" value="SMR domain-like"/>
    <property type="match status" value="1"/>
</dbReference>
<organism evidence="2">
    <name type="scientific">human gut metagenome</name>
    <dbReference type="NCBI Taxonomy" id="408170"/>
    <lineage>
        <taxon>unclassified sequences</taxon>
        <taxon>metagenomes</taxon>
        <taxon>organismal metagenomes</taxon>
    </lineage>
</organism>
<proteinExistence type="predicted"/>
<dbReference type="AlphaFoldDB" id="W1XFN8"/>
<dbReference type="InterPro" id="IPR036063">
    <property type="entry name" value="Smr_dom_sf"/>
</dbReference>
<feature type="non-terminal residue" evidence="2">
    <location>
        <position position="1"/>
    </location>
</feature>
<evidence type="ECO:0000259" key="1">
    <source>
        <dbReference type="PROSITE" id="PS50828"/>
    </source>
</evidence>
<gene>
    <name evidence="2" type="ORF">Q604_UNBC16310G0001</name>
</gene>